<evidence type="ECO:0000313" key="3">
    <source>
        <dbReference type="Proteomes" id="UP001229651"/>
    </source>
</evidence>
<organism evidence="2 3">
    <name type="scientific">Amycolatopsis thermophila</name>
    <dbReference type="NCBI Taxonomy" id="206084"/>
    <lineage>
        <taxon>Bacteria</taxon>
        <taxon>Bacillati</taxon>
        <taxon>Actinomycetota</taxon>
        <taxon>Actinomycetes</taxon>
        <taxon>Pseudonocardiales</taxon>
        <taxon>Pseudonocardiaceae</taxon>
        <taxon>Amycolatopsis</taxon>
    </lineage>
</organism>
<feature type="transmembrane region" description="Helical" evidence="1">
    <location>
        <begin position="71"/>
        <end position="88"/>
    </location>
</feature>
<keyword evidence="1" id="KW-0472">Membrane</keyword>
<feature type="transmembrane region" description="Helical" evidence="1">
    <location>
        <begin position="208"/>
        <end position="227"/>
    </location>
</feature>
<dbReference type="InterPro" id="IPR038770">
    <property type="entry name" value="Na+/solute_symporter_sf"/>
</dbReference>
<sequence length="335" mass="35090">MMSPFALLAKLRIDPFIVGILAAVGVACLVPARGQGAEVADWVTTIGVGALFFLYGARLSTAEAMAGLKHWRLHLVILASTFVLFPLLGLASKLLVPAVLTPALAAGVIFLCTLPSTVNSSIAFTSIAKGNVAAAICAASFSSLLGIIVTPLLVGLLLQSTGHGFSLDAVTSIVLQLLVPFVAGQIARRWIGGFITRHKKILGRADRTVILAVVYTAFSEGVVAGIWHQLTPLALGGLVVVNLALFYVVFWILKLVTPKLGFDRADRAAIIFAGSKKSLASGLPMAAVLFPAQTVGLIVLPLMLFHQAQLMICAVLARRWGAQAEAGQPAVAGVR</sequence>
<dbReference type="RefSeq" id="WP_306993597.1">
    <property type="nucleotide sequence ID" value="NZ_JAUSUT010000001.1"/>
</dbReference>
<evidence type="ECO:0000256" key="1">
    <source>
        <dbReference type="SAM" id="Phobius"/>
    </source>
</evidence>
<dbReference type="Gene3D" id="1.20.1530.20">
    <property type="match status" value="1"/>
</dbReference>
<keyword evidence="1" id="KW-0812">Transmembrane</keyword>
<keyword evidence="3" id="KW-1185">Reference proteome</keyword>
<dbReference type="PIRSF" id="PIRSF026166">
    <property type="entry name" value="UCP026166"/>
    <property type="match status" value="1"/>
</dbReference>
<gene>
    <name evidence="2" type="ORF">FB470_003958</name>
</gene>
<comment type="caution">
    <text evidence="2">The sequence shown here is derived from an EMBL/GenBank/DDBJ whole genome shotgun (WGS) entry which is preliminary data.</text>
</comment>
<evidence type="ECO:0000313" key="2">
    <source>
        <dbReference type="EMBL" id="MDQ0379964.1"/>
    </source>
</evidence>
<dbReference type="PANTHER" id="PTHR18640">
    <property type="entry name" value="SOLUTE CARRIER FAMILY 10 MEMBER 7"/>
    <property type="match status" value="1"/>
</dbReference>
<dbReference type="EMBL" id="JAUSUT010000001">
    <property type="protein sequence ID" value="MDQ0379964.1"/>
    <property type="molecule type" value="Genomic_DNA"/>
</dbReference>
<feature type="transmembrane region" description="Helical" evidence="1">
    <location>
        <begin position="233"/>
        <end position="256"/>
    </location>
</feature>
<dbReference type="Pfam" id="PF13593">
    <property type="entry name" value="SBF_like"/>
    <property type="match status" value="1"/>
</dbReference>
<dbReference type="InterPro" id="IPR016833">
    <property type="entry name" value="Put_Na-Bile_cotransptr"/>
</dbReference>
<accession>A0ABU0EXB4</accession>
<name>A0ABU0EXB4_9PSEU</name>
<protein>
    <submittedName>
        <fullName evidence="2">Sodium/bile acid cotransporter 7</fullName>
    </submittedName>
</protein>
<feature type="transmembrane region" description="Helical" evidence="1">
    <location>
        <begin position="268"/>
        <end position="290"/>
    </location>
</feature>
<proteinExistence type="predicted"/>
<dbReference type="PANTHER" id="PTHR18640:SF5">
    <property type="entry name" value="SODIUM_BILE ACID COTRANSPORTER 7"/>
    <property type="match status" value="1"/>
</dbReference>
<keyword evidence="1" id="KW-1133">Transmembrane helix</keyword>
<dbReference type="Proteomes" id="UP001229651">
    <property type="component" value="Unassembled WGS sequence"/>
</dbReference>
<reference evidence="2 3" key="1">
    <citation type="submission" date="2023-07" db="EMBL/GenBank/DDBJ databases">
        <title>Sequencing the genomes of 1000 actinobacteria strains.</title>
        <authorList>
            <person name="Klenk H.-P."/>
        </authorList>
    </citation>
    <scope>NUCLEOTIDE SEQUENCE [LARGE SCALE GENOMIC DNA]</scope>
    <source>
        <strain evidence="2 3">DSM 45805</strain>
    </source>
</reference>
<feature type="transmembrane region" description="Helical" evidence="1">
    <location>
        <begin position="132"/>
        <end position="157"/>
    </location>
</feature>
<feature type="transmembrane region" description="Helical" evidence="1">
    <location>
        <begin position="169"/>
        <end position="187"/>
    </location>
</feature>
<feature type="transmembrane region" description="Helical" evidence="1">
    <location>
        <begin position="42"/>
        <end position="59"/>
    </location>
</feature>